<feature type="compositionally biased region" description="Basic and acidic residues" evidence="1">
    <location>
        <begin position="195"/>
        <end position="213"/>
    </location>
</feature>
<evidence type="ECO:0000313" key="2">
    <source>
        <dbReference type="EMBL" id="RGS44381.1"/>
    </source>
</evidence>
<comment type="caution">
    <text evidence="2">The sequence shown here is derived from an EMBL/GenBank/DDBJ whole genome shotgun (WGS) entry which is preliminary data.</text>
</comment>
<evidence type="ECO:0000256" key="1">
    <source>
        <dbReference type="SAM" id="MobiDB-lite"/>
    </source>
</evidence>
<proteinExistence type="predicted"/>
<dbReference type="Proteomes" id="UP000283295">
    <property type="component" value="Unassembled WGS sequence"/>
</dbReference>
<dbReference type="AlphaFoldDB" id="A0A3R6CWM1"/>
<accession>A0A3R6CWM1</accession>
<feature type="region of interest" description="Disordered" evidence="1">
    <location>
        <begin position="190"/>
        <end position="213"/>
    </location>
</feature>
<reference evidence="2 3" key="1">
    <citation type="submission" date="2018-08" db="EMBL/GenBank/DDBJ databases">
        <title>A genome reference for cultivated species of the human gut microbiota.</title>
        <authorList>
            <person name="Zou Y."/>
            <person name="Xue W."/>
            <person name="Luo G."/>
        </authorList>
    </citation>
    <scope>NUCLEOTIDE SEQUENCE [LARGE SCALE GENOMIC DNA]</scope>
    <source>
        <strain evidence="2 3">AF22-21</strain>
    </source>
</reference>
<dbReference type="EMBL" id="QRVK01000001">
    <property type="protein sequence ID" value="RGS44381.1"/>
    <property type="molecule type" value="Genomic_DNA"/>
</dbReference>
<name>A0A3R6CWM1_9FIRM</name>
<organism evidence="2 3">
    <name type="scientific">Coprococcus eutactus</name>
    <dbReference type="NCBI Taxonomy" id="33043"/>
    <lineage>
        <taxon>Bacteria</taxon>
        <taxon>Bacillati</taxon>
        <taxon>Bacillota</taxon>
        <taxon>Clostridia</taxon>
        <taxon>Lachnospirales</taxon>
        <taxon>Lachnospiraceae</taxon>
        <taxon>Coprococcus</taxon>
    </lineage>
</organism>
<protein>
    <submittedName>
        <fullName evidence="2">Uncharacterized protein</fullName>
    </submittedName>
</protein>
<sequence>MEQALDRAGIFDVNNPAYQADSFEELMFNEDGTFKTYVNGYIDISENKEVDFRLYTSGDAEINVPLSDSEKRVVLDKAEAYIEQETGMTFEQNIEDLRNSSNEWYAVKMDIGDTVNAFFENGGAEPTTSKSGTFTVAKAPEGEAIQLIDNDLKMSMAEMTPADNGYVIQNSINAIIKEGLENGLKRADMVASQEVQKEQPAPEKKHKQSIERD</sequence>
<evidence type="ECO:0000313" key="3">
    <source>
        <dbReference type="Proteomes" id="UP000283295"/>
    </source>
</evidence>
<gene>
    <name evidence="2" type="ORF">DWX94_00905</name>
</gene>